<keyword evidence="9" id="KW-0677">Repeat</keyword>
<evidence type="ECO:0000313" key="24">
    <source>
        <dbReference type="Proteomes" id="UP000594261"/>
    </source>
</evidence>
<sequence length="1383" mass="153095">MPLTRLKGLDLQTGFFTYRQIKAATNNFNAVNKIREGGFGSVYKGILSDGIVIAVKQLLSKSKQGSREFVNEIGMISSLQHPNLVRFSANGRLKLDWSARQKICVGIARGLVFLHEESTLKIVHRDIKTTNVLLDQDLNPKISDFGLAKLDEEENTHISTRIAGTIGYMAPEYALWGYLTYKADVYSFGDVALEIVAGKNNMKYRPNEKFVCLLDWATVLQKKGDLMELVDPKLGSEFSKEEVLRMIKVALLCTNPSPALRPTMTAVVSMLEGKTVVDEMARDPDIYGDEWRFEALRDQFGQSLQLNSVEGQSLVQSANPTWIGSSSTSAHDLYSTNLDSRWGKNGVGHNGLGLKMSKPILAPPDGAGLKSCPISTQSPLRGGENPHEAKWGGAVQGLREIAAQVGKKDWNFGVDPCSNESSWATPRSSLRPLYNNSLICNCSYPSGVCHVIKLFLKGQDLDGVLPPSLVKLPYLNTIDFTRNYLSGTIPPEWASTKLEIMSITVNNLSGPIPSYLGNITTLIYMSIESNLFSGTVPPELGNLVNLENLSVFLSSLLFFCKSQFILSANNLTGELPVALTNLTKLTELRISSNNFIGKIPGVFQSWKQLQKLEIQASGLEGPIPSSISVLSNLTELRISDLLGNGSEFPPLKKMTGMKRLMLRSCNLSGPIPAYISQMTNLQILDLSFNKLEENVPDLSGLYYLQYMFLTSNLFTGNIPNWITSRDSRYQMDLSYNNFSQTSVPPTCTGNQLLAECLKNNPCPKEQYSLHINCGGIATTIGNIEFEEDQDPAGVAKFVSVGNSWGLSSSGLFWDVNSTSNQYKATNVSILRMNNSELYTSARLSPLSLTYYARCLANGNYTVKLYFAEIVFRDNKSFYSLGRRIFDVYIQEQLVLKDFNIDNAAQGVDKAIVMEYKAIVRNKVLQIRFHWAGKGTTAAPQRGTYGPLISAISVEADFSPPGNSKMKILIGVGAGMENSKMKILIGVGAGVLVLFLFFLILVILWWKGYIGSRISREKELQGLDLQTGFFKYRQIKAATNNFDAANKLGEGGFGTVYKGILLDDSIIAVKKLSSRSKQGNREFVTEIGMISALQHPNLVRLYGYCIEGNQLFLVYEYMENNSLARALFGLDEHRLTLDWSTRQNICVGIARGLAFLHEESTLKIVHRDIKTTNVLLDRDLNPKISDFGLAKLDEEENTHISTRVAGTIGYMAPEYALWGYLTYKADVYSFGVVALEIVAGKNNMKYRPNENFVCLLDWALVLQQRGNLMELVDPKLGSEFNKEEAVRMIKVALLCTNPSPALRPNMSAVVSMLKGQTAVHELVMDPSIYGDVLSIRALKDQSGQILQQPMSSNEAESITQSSNAKWAGSSSISTRDLNSTNLNY</sequence>
<keyword evidence="5" id="KW-0433">Leucine-rich repeat</keyword>
<accession>A0A7N2R512</accession>
<dbReference type="GO" id="GO:0004674">
    <property type="term" value="F:protein serine/threonine kinase activity"/>
    <property type="evidence" value="ECO:0007669"/>
    <property type="project" value="UniProtKB-KW"/>
</dbReference>
<keyword evidence="4" id="KW-0597">Phosphoprotein</keyword>
<evidence type="ECO:0000256" key="9">
    <source>
        <dbReference type="ARBA" id="ARBA00022737"/>
    </source>
</evidence>
<evidence type="ECO:0000256" key="18">
    <source>
        <dbReference type="ARBA" id="ARBA00048679"/>
    </source>
</evidence>
<dbReference type="EnsemblPlants" id="QL05p051190:mrna">
    <property type="protein sequence ID" value="QL05p051190:mrna"/>
    <property type="gene ID" value="QL05p051190"/>
</dbReference>
<dbReference type="InterPro" id="IPR017441">
    <property type="entry name" value="Protein_kinase_ATP_BS"/>
</dbReference>
<dbReference type="Pfam" id="PF00069">
    <property type="entry name" value="Pkinase"/>
    <property type="match status" value="2"/>
</dbReference>
<dbReference type="InterPro" id="IPR051824">
    <property type="entry name" value="LRR_Rcpt-Like_S/T_Kinase"/>
</dbReference>
<dbReference type="PANTHER" id="PTHR48006:SF66">
    <property type="entry name" value="PROTEIN KINASE DOMAIN-CONTAINING PROTEIN"/>
    <property type="match status" value="1"/>
</dbReference>
<dbReference type="EC" id="2.7.11.1" evidence="2"/>
<evidence type="ECO:0000256" key="7">
    <source>
        <dbReference type="ARBA" id="ARBA00022692"/>
    </source>
</evidence>
<dbReference type="InterPro" id="IPR021720">
    <property type="entry name" value="Malectin_dom"/>
</dbReference>
<feature type="region of interest" description="Disordered" evidence="20">
    <location>
        <begin position="1345"/>
        <end position="1383"/>
    </location>
</feature>
<organism evidence="23 24">
    <name type="scientific">Quercus lobata</name>
    <name type="common">Valley oak</name>
    <dbReference type="NCBI Taxonomy" id="97700"/>
    <lineage>
        <taxon>Eukaryota</taxon>
        <taxon>Viridiplantae</taxon>
        <taxon>Streptophyta</taxon>
        <taxon>Embryophyta</taxon>
        <taxon>Tracheophyta</taxon>
        <taxon>Spermatophyta</taxon>
        <taxon>Magnoliopsida</taxon>
        <taxon>eudicotyledons</taxon>
        <taxon>Gunneridae</taxon>
        <taxon>Pentapetalae</taxon>
        <taxon>rosids</taxon>
        <taxon>fabids</taxon>
        <taxon>Fagales</taxon>
        <taxon>Fagaceae</taxon>
        <taxon>Quercus</taxon>
    </lineage>
</organism>
<dbReference type="SUPFAM" id="SSF56112">
    <property type="entry name" value="Protein kinase-like (PK-like)"/>
    <property type="match status" value="2"/>
</dbReference>
<evidence type="ECO:0000256" key="4">
    <source>
        <dbReference type="ARBA" id="ARBA00022553"/>
    </source>
</evidence>
<evidence type="ECO:0000256" key="11">
    <source>
        <dbReference type="ARBA" id="ARBA00022777"/>
    </source>
</evidence>
<keyword evidence="24" id="KW-1185">Reference proteome</keyword>
<dbReference type="PROSITE" id="PS51450">
    <property type="entry name" value="LRR"/>
    <property type="match status" value="1"/>
</dbReference>
<evidence type="ECO:0000256" key="14">
    <source>
        <dbReference type="ARBA" id="ARBA00023136"/>
    </source>
</evidence>
<evidence type="ECO:0000256" key="8">
    <source>
        <dbReference type="ARBA" id="ARBA00022729"/>
    </source>
</evidence>
<evidence type="ECO:0000256" key="3">
    <source>
        <dbReference type="ARBA" id="ARBA00022527"/>
    </source>
</evidence>
<dbReference type="FunFam" id="3.80.10.10:FF:000452">
    <property type="entry name" value="Probable LRR receptor-like serine/threonine-protein kinase RFK1"/>
    <property type="match status" value="1"/>
</dbReference>
<evidence type="ECO:0000256" key="6">
    <source>
        <dbReference type="ARBA" id="ARBA00022679"/>
    </source>
</evidence>
<dbReference type="GO" id="GO:0005524">
    <property type="term" value="F:ATP binding"/>
    <property type="evidence" value="ECO:0007669"/>
    <property type="project" value="UniProtKB-UniRule"/>
</dbReference>
<evidence type="ECO:0000259" key="22">
    <source>
        <dbReference type="PROSITE" id="PS50011"/>
    </source>
</evidence>
<dbReference type="Gene3D" id="1.10.510.10">
    <property type="entry name" value="Transferase(Phosphotransferase) domain 1"/>
    <property type="match status" value="2"/>
</dbReference>
<evidence type="ECO:0000256" key="15">
    <source>
        <dbReference type="ARBA" id="ARBA00023170"/>
    </source>
</evidence>
<dbReference type="Gene3D" id="2.60.120.430">
    <property type="entry name" value="Galactose-binding lectin"/>
    <property type="match status" value="1"/>
</dbReference>
<reference evidence="23 24" key="1">
    <citation type="journal article" date="2016" name="G3 (Bethesda)">
        <title>First Draft Assembly and Annotation of the Genome of a California Endemic Oak Quercus lobata Nee (Fagaceae).</title>
        <authorList>
            <person name="Sork V.L."/>
            <person name="Fitz-Gibbon S.T."/>
            <person name="Puiu D."/>
            <person name="Crepeau M."/>
            <person name="Gugger P.F."/>
            <person name="Sherman R."/>
            <person name="Stevens K."/>
            <person name="Langley C.H."/>
            <person name="Pellegrini M."/>
            <person name="Salzberg S.L."/>
        </authorList>
    </citation>
    <scope>NUCLEOTIDE SEQUENCE [LARGE SCALE GENOMIC DNA]</scope>
    <source>
        <strain evidence="23 24">cv. SW786</strain>
    </source>
</reference>
<feature type="binding site" evidence="19">
    <location>
        <position position="1070"/>
    </location>
    <ligand>
        <name>ATP</name>
        <dbReference type="ChEBI" id="CHEBI:30616"/>
    </ligand>
</feature>
<evidence type="ECO:0000256" key="12">
    <source>
        <dbReference type="ARBA" id="ARBA00022840"/>
    </source>
</evidence>
<dbReference type="InterPro" id="IPR008271">
    <property type="entry name" value="Ser/Thr_kinase_AS"/>
</dbReference>
<dbReference type="InterPro" id="IPR000719">
    <property type="entry name" value="Prot_kinase_dom"/>
</dbReference>
<feature type="domain" description="Protein kinase" evidence="22">
    <location>
        <begin position="1041"/>
        <end position="1322"/>
    </location>
</feature>
<keyword evidence="14 21" id="KW-0472">Membrane</keyword>
<dbReference type="Proteomes" id="UP000594261">
    <property type="component" value="Chromosome 5"/>
</dbReference>
<evidence type="ECO:0000256" key="16">
    <source>
        <dbReference type="ARBA" id="ARBA00023180"/>
    </source>
</evidence>
<keyword evidence="16" id="KW-0325">Glycoprotein</keyword>
<dbReference type="PROSITE" id="PS00108">
    <property type="entry name" value="PROTEIN_KINASE_ST"/>
    <property type="match status" value="2"/>
</dbReference>
<keyword evidence="7 21" id="KW-0812">Transmembrane</keyword>
<dbReference type="PANTHER" id="PTHR48006">
    <property type="entry name" value="LEUCINE-RICH REPEAT-CONTAINING PROTEIN DDB_G0281931-RELATED"/>
    <property type="match status" value="1"/>
</dbReference>
<dbReference type="Gene3D" id="3.80.10.10">
    <property type="entry name" value="Ribonuclease Inhibitor"/>
    <property type="match status" value="3"/>
</dbReference>
<evidence type="ECO:0000256" key="1">
    <source>
        <dbReference type="ARBA" id="ARBA00004479"/>
    </source>
</evidence>
<comment type="subcellular location">
    <subcellularLocation>
        <location evidence="1">Membrane</location>
        <topology evidence="1">Single-pass type I membrane protein</topology>
    </subcellularLocation>
</comment>
<evidence type="ECO:0000313" key="23">
    <source>
        <dbReference type="EnsemblPlants" id="QL05p051190:mrna"/>
    </source>
</evidence>
<dbReference type="EMBL" id="LRBV02000005">
    <property type="status" value="NOT_ANNOTATED_CDS"/>
    <property type="molecule type" value="Genomic_DNA"/>
</dbReference>
<evidence type="ECO:0000256" key="19">
    <source>
        <dbReference type="PROSITE-ProRule" id="PRU10141"/>
    </source>
</evidence>
<dbReference type="Gramene" id="QL05p051190:mrna">
    <property type="protein sequence ID" value="QL05p051190:mrna"/>
    <property type="gene ID" value="QL05p051190"/>
</dbReference>
<keyword evidence="10 19" id="KW-0547">Nucleotide-binding</keyword>
<keyword evidence="13 21" id="KW-1133">Transmembrane helix</keyword>
<keyword evidence="12 19" id="KW-0067">ATP-binding</keyword>
<evidence type="ECO:0000256" key="21">
    <source>
        <dbReference type="SAM" id="Phobius"/>
    </source>
</evidence>
<dbReference type="Pfam" id="PF07714">
    <property type="entry name" value="PK_Tyr_Ser-Thr"/>
    <property type="match status" value="1"/>
</dbReference>
<dbReference type="InterPro" id="IPR001611">
    <property type="entry name" value="Leu-rich_rpt"/>
</dbReference>
<evidence type="ECO:0000256" key="2">
    <source>
        <dbReference type="ARBA" id="ARBA00012513"/>
    </source>
</evidence>
<dbReference type="Gene3D" id="3.30.200.20">
    <property type="entry name" value="Phosphorylase Kinase, domain 1"/>
    <property type="match status" value="2"/>
</dbReference>
<name>A0A7N2R512_QUELO</name>
<keyword evidence="8" id="KW-0732">Signal</keyword>
<comment type="catalytic activity">
    <reaction evidence="18">
        <text>L-seryl-[protein] + ATP = O-phospho-L-seryl-[protein] + ADP + H(+)</text>
        <dbReference type="Rhea" id="RHEA:17989"/>
        <dbReference type="Rhea" id="RHEA-COMP:9863"/>
        <dbReference type="Rhea" id="RHEA-COMP:11604"/>
        <dbReference type="ChEBI" id="CHEBI:15378"/>
        <dbReference type="ChEBI" id="CHEBI:29999"/>
        <dbReference type="ChEBI" id="CHEBI:30616"/>
        <dbReference type="ChEBI" id="CHEBI:83421"/>
        <dbReference type="ChEBI" id="CHEBI:456216"/>
        <dbReference type="EC" id="2.7.11.1"/>
    </reaction>
</comment>
<dbReference type="SMART" id="SM00220">
    <property type="entry name" value="S_TKc"/>
    <property type="match status" value="2"/>
</dbReference>
<reference evidence="23" key="2">
    <citation type="submission" date="2021-01" db="UniProtKB">
        <authorList>
            <consortium name="EnsemblPlants"/>
        </authorList>
    </citation>
    <scope>IDENTIFICATION</scope>
</reference>
<dbReference type="GO" id="GO:0016020">
    <property type="term" value="C:membrane"/>
    <property type="evidence" value="ECO:0007669"/>
    <property type="project" value="UniProtKB-SubCell"/>
</dbReference>
<evidence type="ECO:0000256" key="20">
    <source>
        <dbReference type="SAM" id="MobiDB-lite"/>
    </source>
</evidence>
<dbReference type="FunFam" id="1.10.510.10:FF:000044">
    <property type="entry name" value="Putative LRR receptor-like serine/threonine-protein kinase"/>
    <property type="match status" value="2"/>
</dbReference>
<dbReference type="SUPFAM" id="SSF52058">
    <property type="entry name" value="L domain-like"/>
    <property type="match status" value="1"/>
</dbReference>
<keyword evidence="11" id="KW-0418">Kinase</keyword>
<dbReference type="Pfam" id="PF11721">
    <property type="entry name" value="Malectin"/>
    <property type="match status" value="1"/>
</dbReference>
<dbReference type="PROSITE" id="PS00107">
    <property type="entry name" value="PROTEIN_KINASE_ATP"/>
    <property type="match status" value="1"/>
</dbReference>
<keyword evidence="3" id="KW-0723">Serine/threonine-protein kinase</keyword>
<feature type="transmembrane region" description="Helical" evidence="21">
    <location>
        <begin position="982"/>
        <end position="1005"/>
    </location>
</feature>
<protein>
    <recommendedName>
        <fullName evidence="2">non-specific serine/threonine protein kinase</fullName>
        <ecNumber evidence="2">2.7.11.1</ecNumber>
    </recommendedName>
</protein>
<evidence type="ECO:0000256" key="10">
    <source>
        <dbReference type="ARBA" id="ARBA00022741"/>
    </source>
</evidence>
<dbReference type="InterPro" id="IPR011009">
    <property type="entry name" value="Kinase-like_dom_sf"/>
</dbReference>
<evidence type="ECO:0000256" key="17">
    <source>
        <dbReference type="ARBA" id="ARBA00047899"/>
    </source>
</evidence>
<dbReference type="PROSITE" id="PS50011">
    <property type="entry name" value="PROTEIN_KINASE_DOM"/>
    <property type="match status" value="2"/>
</dbReference>
<dbReference type="FunFam" id="2.60.120.430:FF:000004">
    <property type="entry name" value="Putative leucine-rich repeat receptor-like serine/threonine-protein kinase"/>
    <property type="match status" value="1"/>
</dbReference>
<keyword evidence="15" id="KW-0675">Receptor</keyword>
<dbReference type="OMA" id="YTNARIN"/>
<keyword evidence="6" id="KW-0808">Transferase</keyword>
<evidence type="ECO:0000256" key="5">
    <source>
        <dbReference type="ARBA" id="ARBA00022614"/>
    </source>
</evidence>
<dbReference type="InParanoid" id="A0A7N2R512"/>
<proteinExistence type="predicted"/>
<dbReference type="CDD" id="cd14066">
    <property type="entry name" value="STKc_IRAK"/>
    <property type="match status" value="2"/>
</dbReference>
<feature type="domain" description="Protein kinase" evidence="22">
    <location>
        <begin position="28"/>
        <end position="277"/>
    </location>
</feature>
<dbReference type="Pfam" id="PF00560">
    <property type="entry name" value="LRR_1"/>
    <property type="match status" value="2"/>
</dbReference>
<evidence type="ECO:0000256" key="13">
    <source>
        <dbReference type="ARBA" id="ARBA00022989"/>
    </source>
</evidence>
<dbReference type="FunFam" id="3.30.200.20:FF:000217">
    <property type="entry name" value="probable LRR receptor-like serine/threonine-protein kinase At1g53430"/>
    <property type="match status" value="2"/>
</dbReference>
<comment type="catalytic activity">
    <reaction evidence="17">
        <text>L-threonyl-[protein] + ATP = O-phospho-L-threonyl-[protein] + ADP + H(+)</text>
        <dbReference type="Rhea" id="RHEA:46608"/>
        <dbReference type="Rhea" id="RHEA-COMP:11060"/>
        <dbReference type="Rhea" id="RHEA-COMP:11605"/>
        <dbReference type="ChEBI" id="CHEBI:15378"/>
        <dbReference type="ChEBI" id="CHEBI:30013"/>
        <dbReference type="ChEBI" id="CHEBI:30616"/>
        <dbReference type="ChEBI" id="CHEBI:61977"/>
        <dbReference type="ChEBI" id="CHEBI:456216"/>
        <dbReference type="EC" id="2.7.11.1"/>
    </reaction>
</comment>
<dbReference type="InterPro" id="IPR001245">
    <property type="entry name" value="Ser-Thr/Tyr_kinase_cat_dom"/>
</dbReference>
<dbReference type="InterPro" id="IPR032675">
    <property type="entry name" value="LRR_dom_sf"/>
</dbReference>